<proteinExistence type="predicted"/>
<organism evidence="2 3">
    <name type="scientific">Paenibacillus haidiansis</name>
    <dbReference type="NCBI Taxonomy" id="1574488"/>
    <lineage>
        <taxon>Bacteria</taxon>
        <taxon>Bacillati</taxon>
        <taxon>Bacillota</taxon>
        <taxon>Bacilli</taxon>
        <taxon>Bacillales</taxon>
        <taxon>Paenibacillaceae</taxon>
        <taxon>Paenibacillus</taxon>
    </lineage>
</organism>
<dbReference type="RefSeq" id="WP_331844452.1">
    <property type="nucleotide sequence ID" value="NZ_JAZHPZ010000001.1"/>
</dbReference>
<feature type="domain" description="Colicin E5 ribonuclease" evidence="1">
    <location>
        <begin position="327"/>
        <end position="405"/>
    </location>
</feature>
<dbReference type="Proteomes" id="UP001306950">
    <property type="component" value="Unassembled WGS sequence"/>
</dbReference>
<dbReference type="InterPro" id="IPR021964">
    <property type="entry name" value="Colicin_E5_C"/>
</dbReference>
<keyword evidence="3" id="KW-1185">Reference proteome</keyword>
<evidence type="ECO:0000313" key="3">
    <source>
        <dbReference type="Proteomes" id="UP001306950"/>
    </source>
</evidence>
<reference evidence="2 3" key="1">
    <citation type="submission" date="2024-02" db="EMBL/GenBank/DDBJ databases">
        <title>A nitrogen-fixing paenibacillus bacterium.</title>
        <authorList>
            <person name="Zhang W.L."/>
            <person name="Chen S.F."/>
        </authorList>
    </citation>
    <scope>NUCLEOTIDE SEQUENCE [LARGE SCALE GENOMIC DNA]</scope>
    <source>
        <strain evidence="2 3">M1</strain>
    </source>
</reference>
<dbReference type="InterPro" id="IPR038233">
    <property type="entry name" value="Colicin_D/E5_nuclease"/>
</dbReference>
<evidence type="ECO:0000313" key="2">
    <source>
        <dbReference type="EMBL" id="MEF2964205.1"/>
    </source>
</evidence>
<protein>
    <submittedName>
        <fullName evidence="2">Colicin E5-related ribonuclease</fullName>
    </submittedName>
</protein>
<dbReference type="Pfam" id="PF12106">
    <property type="entry name" value="Colicin_E5"/>
    <property type="match status" value="1"/>
</dbReference>
<gene>
    <name evidence="2" type="ORF">V3851_00055</name>
</gene>
<sequence>MESRRVWRKITLCFQVFLLIFIIASPAPKANANPALALGAVETGAIMFWGGAVLVAAAGTAVGLDPQVMDNIEEFGKTVWNEADEFTRNAITASVQGFESIWGTTKKYSLQWNSTAYTYLTDKWNEFFAAGAMIDSSTGKITSVVTNTSVIAPSSVYPPENFDLGKIFEEGYELEVVAISKYGYITYVYYDHVFHSRKQKEIKYDDNGNELIFPNALVAYNWLKENPLFQYKKTLQTAEPIFSDRRTSKDIEYNPLFYPSIFPSTIRVPALKGVVNDYGEVISYDTPNIGRVGNSIMGDIAINYPTYVGDTGTFTKEDAILSQPVIKIEIDKKIAGQMERRGWTEDSIEDTVNEPHETSEATNKANGEDATAYFNEDGSYVVVENNSEKVIQVSNKNDPLWIPDSTIKNPYIPNGGRLMSQENLLEDKAIIRGGISLFSTNDALELVQLCEDKNYNILGIDAFIITDTTTQPVMEHSVDFTYNSSSSGNWSEAKEFIQQKADYNFVFEIVYNSEAVTSEYYSPFDLAAYKAMIKFLENSKNDYSDIDSLLEYIKLSDNGLPLNSEVWQKWLNSL</sequence>
<dbReference type="EMBL" id="JAZHPZ010000001">
    <property type="protein sequence ID" value="MEF2964205.1"/>
    <property type="molecule type" value="Genomic_DNA"/>
</dbReference>
<name>A0ABU7VKB1_9BACL</name>
<dbReference type="SUPFAM" id="SSF102824">
    <property type="entry name" value="Colicin D/E5 nuclease domain"/>
    <property type="match status" value="1"/>
</dbReference>
<comment type="caution">
    <text evidence="2">The sequence shown here is derived from an EMBL/GenBank/DDBJ whole genome shotgun (WGS) entry which is preliminary data.</text>
</comment>
<dbReference type="InterPro" id="IPR038234">
    <property type="entry name" value="Colicin_E5_C_sf"/>
</dbReference>
<dbReference type="Gene3D" id="3.30.2310.30">
    <property type="match status" value="1"/>
</dbReference>
<evidence type="ECO:0000259" key="1">
    <source>
        <dbReference type="Pfam" id="PF12106"/>
    </source>
</evidence>
<accession>A0ABU7VKB1</accession>